<proteinExistence type="inferred from homology"/>
<keyword evidence="4 8" id="KW-0812">Transmembrane</keyword>
<feature type="transmembrane region" description="Helical" evidence="8">
    <location>
        <begin position="572"/>
        <end position="591"/>
    </location>
</feature>
<dbReference type="Pfam" id="PF14703">
    <property type="entry name" value="PHM7_cyt"/>
    <property type="match status" value="1"/>
</dbReference>
<dbReference type="Pfam" id="PF02714">
    <property type="entry name" value="RSN1_7TM"/>
    <property type="match status" value="1"/>
</dbReference>
<sequence length="945" mass="106791">MSNVGDIISQDADARTLAPAAVASQVLLMMVVSAATIIVFNVLRPKNKIIYEPKVKYHVGDKKPPRISSSILGWVSPLARTKEPELVEKIGLDAATFLRFLRMMRWIYTGTALLSCAVLIPVNVTYNLKNVRSKDRTALSMLTIRDVGGNILFVHVGMVYIFTMVVLAGVWYNWRAMVRLRRQWFRSPEYVQSFYARTLTVTRVPKKYQSDEGIRAIFESVQVPYPTTSVHIGRRVGKLPELIEYHNETVRELEKILVRYLKGGKIAKERPTIRIGGFWGMGGTKKDAIDFYTAKLQQTEQTVEEYRGQIDTRKPENYGFASMAAVPYAHIVARMLQRKRPKGATVMLAMNPKDIIWDNLNKSDGEIMRKKTMGWVWLVVVCFFNTVPLFAISILANLSSLTSFVPFLQNWSDSSPKSFNFISGVLPPAVSAMFGFFLPLTMRWLSQYQGAITHSRLDRAVLARYFAFLVISQLIIFTLIGVMFNSVKEIIDQIGQHKSFQEIVNNLDKLPATINRTYIDQASYWLTFFPLRGFLAIFDLAQIINLVWIFIKTHLFGRTPRDIREWTQPPEFQYAIYYANILFMGTVGLVFAPLAPLVAAAAAIVFWISSWVYKYQLMFVFVSKVETGGRMWNPVVNRLLMSLMLMQALMVLTIGLQYGWTSFAWVATVPPFIIVMLFKMYINRVFDNRFRYYNPTEEELRLAKVHSQRADLNGNRLEKRFGHPALHAELFTPMLHASMMPLLSEVYKGKISHGQAKMEEYGGQAMDAQVLPGGIKFAAIDQASFSASLSLDIRANAHASKTSSMILHYTSVIVANWIGIGQFYEGGRASPAPSTRVPGYEQYIARGLHPSEIELSRLDLPYNDQQPLLPSTQSSTSLPGYASSYDTPPTQYPPVPAIPAVYQGDVGDSFREAPVHRPYPSRQGSSFAPSESGEMNMAGRGIYRG</sequence>
<keyword evidence="6 8" id="KW-0472">Membrane</keyword>
<feature type="transmembrane region" description="Helical" evidence="8">
    <location>
        <begin position="662"/>
        <end position="682"/>
    </location>
</feature>
<feature type="transmembrane region" description="Helical" evidence="8">
    <location>
        <begin position="418"/>
        <end position="440"/>
    </location>
</feature>
<evidence type="ECO:0000256" key="5">
    <source>
        <dbReference type="ARBA" id="ARBA00022989"/>
    </source>
</evidence>
<feature type="transmembrane region" description="Helical" evidence="8">
    <location>
        <begin position="635"/>
        <end position="656"/>
    </location>
</feature>
<dbReference type="PANTHER" id="PTHR13018:SF149">
    <property type="entry name" value="DOMAIN PROTEIN, PUTATIVE (AFU_ORTHOLOGUE AFUA_3G11660)-RELATED"/>
    <property type="match status" value="1"/>
</dbReference>
<feature type="transmembrane region" description="Helical" evidence="8">
    <location>
        <begin position="533"/>
        <end position="551"/>
    </location>
</feature>
<dbReference type="InterPro" id="IPR045122">
    <property type="entry name" value="Csc1-like"/>
</dbReference>
<comment type="caution">
    <text evidence="12">The sequence shown here is derived from an EMBL/GenBank/DDBJ whole genome shotgun (WGS) entry which is preliminary data.</text>
</comment>
<dbReference type="InterPro" id="IPR032880">
    <property type="entry name" value="CSC1/OSCA1-like_N"/>
</dbReference>
<evidence type="ECO:0000313" key="12">
    <source>
        <dbReference type="EMBL" id="THH15579.1"/>
    </source>
</evidence>
<reference evidence="12 13" key="1">
    <citation type="submission" date="2019-02" db="EMBL/GenBank/DDBJ databases">
        <title>Genome sequencing of the rare red list fungi Bondarzewia mesenterica.</title>
        <authorList>
            <person name="Buettner E."/>
            <person name="Kellner H."/>
        </authorList>
    </citation>
    <scope>NUCLEOTIDE SEQUENCE [LARGE SCALE GENOMIC DNA]</scope>
    <source>
        <strain evidence="12 13">DSM 108281</strain>
    </source>
</reference>
<keyword evidence="3" id="KW-0813">Transport</keyword>
<dbReference type="InterPro" id="IPR027815">
    <property type="entry name" value="CSC1/OSCA1-like_cyt"/>
</dbReference>
<feature type="domain" description="CSC1/OSCA1-like cytosolic" evidence="11">
    <location>
        <begin position="196"/>
        <end position="359"/>
    </location>
</feature>
<dbReference type="AlphaFoldDB" id="A0A4S4LT32"/>
<comment type="similarity">
    <text evidence="2">Belongs to the CSC1 (TC 1.A.17) family.</text>
</comment>
<evidence type="ECO:0000256" key="1">
    <source>
        <dbReference type="ARBA" id="ARBA00004141"/>
    </source>
</evidence>
<dbReference type="GO" id="GO:0005227">
    <property type="term" value="F:calcium-activated cation channel activity"/>
    <property type="evidence" value="ECO:0007669"/>
    <property type="project" value="InterPro"/>
</dbReference>
<keyword evidence="13" id="KW-1185">Reference proteome</keyword>
<evidence type="ECO:0000256" key="7">
    <source>
        <dbReference type="SAM" id="MobiDB-lite"/>
    </source>
</evidence>
<feature type="transmembrane region" description="Helical" evidence="8">
    <location>
        <begin position="375"/>
        <end position="398"/>
    </location>
</feature>
<dbReference type="Proteomes" id="UP000310158">
    <property type="component" value="Unassembled WGS sequence"/>
</dbReference>
<evidence type="ECO:0000313" key="13">
    <source>
        <dbReference type="Proteomes" id="UP000310158"/>
    </source>
</evidence>
<feature type="transmembrane region" description="Helical" evidence="8">
    <location>
        <begin position="106"/>
        <end position="126"/>
    </location>
</feature>
<dbReference type="Pfam" id="PF13967">
    <property type="entry name" value="RSN1_TM"/>
    <property type="match status" value="1"/>
</dbReference>
<comment type="subcellular location">
    <subcellularLocation>
        <location evidence="1">Membrane</location>
        <topology evidence="1">Multi-pass membrane protein</topology>
    </subcellularLocation>
</comment>
<feature type="domain" description="CSC1/OSCA1-like N-terminal transmembrane" evidence="10">
    <location>
        <begin position="22"/>
        <end position="172"/>
    </location>
</feature>
<feature type="domain" description="CSC1/OSCA1-like 7TM region" evidence="9">
    <location>
        <begin position="371"/>
        <end position="653"/>
    </location>
</feature>
<evidence type="ECO:0000259" key="11">
    <source>
        <dbReference type="Pfam" id="PF14703"/>
    </source>
</evidence>
<dbReference type="GO" id="GO:0005886">
    <property type="term" value="C:plasma membrane"/>
    <property type="evidence" value="ECO:0007669"/>
    <property type="project" value="TreeGrafter"/>
</dbReference>
<organism evidence="12 13">
    <name type="scientific">Bondarzewia mesenterica</name>
    <dbReference type="NCBI Taxonomy" id="1095465"/>
    <lineage>
        <taxon>Eukaryota</taxon>
        <taxon>Fungi</taxon>
        <taxon>Dikarya</taxon>
        <taxon>Basidiomycota</taxon>
        <taxon>Agaricomycotina</taxon>
        <taxon>Agaricomycetes</taxon>
        <taxon>Russulales</taxon>
        <taxon>Bondarzewiaceae</taxon>
        <taxon>Bondarzewia</taxon>
    </lineage>
</organism>
<feature type="transmembrane region" description="Helical" evidence="8">
    <location>
        <begin position="461"/>
        <end position="484"/>
    </location>
</feature>
<evidence type="ECO:0000256" key="8">
    <source>
        <dbReference type="SAM" id="Phobius"/>
    </source>
</evidence>
<dbReference type="OrthoDB" id="2150324at2759"/>
<dbReference type="EMBL" id="SGPL01000202">
    <property type="protein sequence ID" value="THH15579.1"/>
    <property type="molecule type" value="Genomic_DNA"/>
</dbReference>
<protein>
    <recommendedName>
        <fullName evidence="14">DUF221-domain-containing protein</fullName>
    </recommendedName>
</protein>
<dbReference type="InterPro" id="IPR003864">
    <property type="entry name" value="CSC1/OSCA1-like_7TM"/>
</dbReference>
<evidence type="ECO:0000259" key="10">
    <source>
        <dbReference type="Pfam" id="PF13967"/>
    </source>
</evidence>
<name>A0A4S4LT32_9AGAM</name>
<evidence type="ECO:0000256" key="3">
    <source>
        <dbReference type="ARBA" id="ARBA00022448"/>
    </source>
</evidence>
<feature type="transmembrane region" description="Helical" evidence="8">
    <location>
        <begin position="597"/>
        <end position="615"/>
    </location>
</feature>
<feature type="transmembrane region" description="Helical" evidence="8">
    <location>
        <begin position="151"/>
        <end position="174"/>
    </location>
</feature>
<evidence type="ECO:0000256" key="4">
    <source>
        <dbReference type="ARBA" id="ARBA00022692"/>
    </source>
</evidence>
<keyword evidence="5 8" id="KW-1133">Transmembrane helix</keyword>
<evidence type="ECO:0000256" key="6">
    <source>
        <dbReference type="ARBA" id="ARBA00023136"/>
    </source>
</evidence>
<feature type="compositionally biased region" description="Low complexity" evidence="7">
    <location>
        <begin position="865"/>
        <end position="879"/>
    </location>
</feature>
<evidence type="ECO:0008006" key="14">
    <source>
        <dbReference type="Google" id="ProtNLM"/>
    </source>
</evidence>
<feature type="region of interest" description="Disordered" evidence="7">
    <location>
        <begin position="914"/>
        <end position="945"/>
    </location>
</feature>
<feature type="transmembrane region" description="Helical" evidence="8">
    <location>
        <begin position="20"/>
        <end position="43"/>
    </location>
</feature>
<dbReference type="PANTHER" id="PTHR13018">
    <property type="entry name" value="PROBABLE MEMBRANE PROTEIN DUF221-RELATED"/>
    <property type="match status" value="1"/>
</dbReference>
<evidence type="ECO:0000256" key="2">
    <source>
        <dbReference type="ARBA" id="ARBA00007779"/>
    </source>
</evidence>
<evidence type="ECO:0000259" key="9">
    <source>
        <dbReference type="Pfam" id="PF02714"/>
    </source>
</evidence>
<feature type="region of interest" description="Disordered" evidence="7">
    <location>
        <begin position="862"/>
        <end position="893"/>
    </location>
</feature>
<gene>
    <name evidence="12" type="ORF">EW146_g4913</name>
</gene>
<accession>A0A4S4LT32</accession>